<dbReference type="RefSeq" id="XP_051073113.1">
    <property type="nucleotide sequence ID" value="XM_051209810.1"/>
</dbReference>
<feature type="compositionally biased region" description="Low complexity" evidence="7">
    <location>
        <begin position="301"/>
        <end position="317"/>
    </location>
</feature>
<dbReference type="InterPro" id="IPR018186">
    <property type="entry name" value="TF_T-box_CS"/>
</dbReference>
<keyword evidence="10" id="KW-1185">Reference proteome</keyword>
<dbReference type="KEGG" id="shx:MS3_00002237"/>
<dbReference type="PROSITE" id="PS01283">
    <property type="entry name" value="TBOX_1"/>
    <property type="match status" value="1"/>
</dbReference>
<reference evidence="9" key="3">
    <citation type="submission" date="2021-06" db="EMBL/GenBank/DDBJ databases">
        <title>Chromosome-level genome assembly for S. haematobium.</title>
        <authorList>
            <person name="Stroehlein A.J."/>
        </authorList>
    </citation>
    <scope>NUCLEOTIDE SEQUENCE</scope>
</reference>
<dbReference type="PANTHER" id="PTHR11267:SF190">
    <property type="entry name" value="T-BOX TRANSCRIPTION FACTOR TBX20"/>
    <property type="match status" value="1"/>
</dbReference>
<dbReference type="SUPFAM" id="SSF49417">
    <property type="entry name" value="p53-like transcription factors"/>
    <property type="match status" value="1"/>
</dbReference>
<dbReference type="PROSITE" id="PS50252">
    <property type="entry name" value="TBOX_3"/>
    <property type="match status" value="1"/>
</dbReference>
<dbReference type="PRINTS" id="PR00937">
    <property type="entry name" value="TBOX"/>
</dbReference>
<dbReference type="FunFam" id="2.60.40.820:FF:000008">
    <property type="entry name" value="T-box transcription factor TBX20"/>
    <property type="match status" value="1"/>
</dbReference>
<dbReference type="GO" id="GO:0045893">
    <property type="term" value="P:positive regulation of DNA-templated transcription"/>
    <property type="evidence" value="ECO:0007669"/>
    <property type="project" value="InterPro"/>
</dbReference>
<dbReference type="Pfam" id="PF00907">
    <property type="entry name" value="T-box"/>
    <property type="match status" value="1"/>
</dbReference>
<keyword evidence="2" id="KW-0805">Transcription regulation</keyword>
<comment type="subcellular location">
    <subcellularLocation>
        <location evidence="1 6">Nucleus</location>
    </subcellularLocation>
</comment>
<reference evidence="9" key="1">
    <citation type="journal article" date="2012" name="Nat. Genet.">
        <title>Whole-genome sequence of Schistosoma haematobium.</title>
        <authorList>
            <person name="Young N.D."/>
            <person name="Jex A.R."/>
            <person name="Li B."/>
            <person name="Liu S."/>
            <person name="Yang L."/>
            <person name="Xiong Z."/>
            <person name="Li Y."/>
            <person name="Cantacessi C."/>
            <person name="Hall R.S."/>
            <person name="Xu X."/>
            <person name="Chen F."/>
            <person name="Wu X."/>
            <person name="Zerlotini A."/>
            <person name="Oliveira G."/>
            <person name="Hofmann A."/>
            <person name="Zhang G."/>
            <person name="Fang X."/>
            <person name="Kang Y."/>
            <person name="Campbell B.E."/>
            <person name="Loukas A."/>
            <person name="Ranganathan S."/>
            <person name="Rollinson D."/>
            <person name="Rinaldi G."/>
            <person name="Brindley P.J."/>
            <person name="Yang H."/>
            <person name="Wang J."/>
            <person name="Wang J."/>
            <person name="Gasser R.B."/>
        </authorList>
    </citation>
    <scope>NUCLEOTIDE SEQUENCE</scope>
</reference>
<sequence>MIQINLLLINLNEQLRMLKNTIDYHQSLNHHHHHHHHHHPHHDHHDHHHHPSLHKSLPLISSISRPSTLNTSSKYSIKYGHLYKLSNKFKLNRIKDISLSSNRLTNKRKLITNYTHKSMKQKRFTMYPSLSISSSISKSPQYSSGSFIDNCSIENNNDNSNYSTVLEDLDEQHGLLCKSLHNHLSSNSSTCKMIIDECDNNDKLTNDLNHLTNDQNSLMKLSGKASAFSIESIISKNQKQILNYNGIIHYDDDDDDVINNDQDFSMSQVSLLSTKKYINDPKNIINSDRLENHSLSYLSSPISNDSSKSPHHSLQSSVNRQSYMNENEFKEKTVKESNLNEEFQLSNELNTTINDLDDATDDDGGEVLNNIHCLSSVTPLNLSIDNKFINRNNDNCTFDLIKPTVNLSFPFQYSSYYDNCNPITNMNMHKSESHINDNTGITVTTTNCIYNNDNNNIHYHIKENDVMNNRKTQQYSTRFHIMNNSNNNNNNNNEKKSKMDQQIDVESNSTECIRNATTTTTTITNSSGKSRRSKCPKSLKYTRLNCLNQSSNTSRSEELHLSNTHLTTKWSIDDKQQRSQKIKILENDKLAQIKCRLETKELWEKFNELGTEMIITKSGRRMFPVIRASFSGLESEAKYLVLMDIIPVDCKRYRYAYHRSSWLVAGKADPELRLRHYVHPDSPFTGEQLMRQTVSFEKLKLTNNVLDRQGYIILNSMHKYQPRVHLIQLSTNHNDNSNNQFIINSLLTTSLPKSLDILPTENIKTFTFPETIFIAVTAYQNQLITKLKIDCNPFAKGFRDSSRLTEFERESMETLLAQQAVAGSMVTGIPPHIFSLQPSTTTQIVHGNANHPCKQISKKGFLHDIDQYKSINNDSNLCKISTGSVFTSKLTTTTTATTTTTTTTKPSILPIPTISNILNTSIQYTSKSINSHSTNQGTQLISTINDEQDYKNQSFQSILDTSKPTILSSSSSSSSQSNHNQFIDSNKLLLWNQKFIENTFIAYFNQILYESNMNQLDHQNIEYFKPSISSLSSSSLSSLSSSSFPCSLPSSFSSCTSSQLSSLLHNLYPLINNKLNQAHSNLNLPQDTFNVSTINVDNNNNNHGNDPYSINNPFINQLTNDSSILLQSYQQFLKNTLHLNGSLFNPFNNDKKQCNLIKPIDGDNCTVVNNNNNTNSNDNSSSGNSNNSSGKINSKELTSQSTPLTTDWTEWTSFNVLNTLNQIWKSQWNTMKLDESNLNENNPINKQDLNESIKHNHNHDCTTYNDTMDTTDYQQISILENLKKFKFMNSNHWMNKDHSPRNNHLCNSNETEEIIKPLTDSITSIT</sequence>
<comment type="caution">
    <text evidence="9">The sequence shown here is derived from an EMBL/GenBank/DDBJ whole genome shotgun (WGS) entry which is preliminary data.</text>
</comment>
<reference evidence="9" key="4">
    <citation type="journal article" date="2022" name="PLoS Pathog.">
        <title>Chromosome-level genome of Schistosoma haematobium underpins genome-wide explorations of molecular variation.</title>
        <authorList>
            <person name="Stroehlein A.J."/>
            <person name="Korhonen P.K."/>
            <person name="Lee V.V."/>
            <person name="Ralph S.A."/>
            <person name="Mentink-Kane M."/>
            <person name="You H."/>
            <person name="McManus D.P."/>
            <person name="Tchuente L.T."/>
            <person name="Stothard J.R."/>
            <person name="Kaur P."/>
            <person name="Dudchenko O."/>
            <person name="Aiden E.L."/>
            <person name="Yang B."/>
            <person name="Yang H."/>
            <person name="Emery A.M."/>
            <person name="Webster B.L."/>
            <person name="Brindley P.J."/>
            <person name="Rollinson D."/>
            <person name="Chang B.C.H."/>
            <person name="Gasser R.B."/>
            <person name="Young N.D."/>
        </authorList>
    </citation>
    <scope>NUCLEOTIDE SEQUENCE</scope>
</reference>
<dbReference type="EMBL" id="AMPZ03000001">
    <property type="protein sequence ID" value="KAH9593874.1"/>
    <property type="molecule type" value="Genomic_DNA"/>
</dbReference>
<accession>A0A922LU90</accession>
<dbReference type="GO" id="GO:0007507">
    <property type="term" value="P:heart development"/>
    <property type="evidence" value="ECO:0007669"/>
    <property type="project" value="TreeGrafter"/>
</dbReference>
<dbReference type="PROSITE" id="PS01264">
    <property type="entry name" value="TBOX_2"/>
    <property type="match status" value="1"/>
</dbReference>
<evidence type="ECO:0000256" key="7">
    <source>
        <dbReference type="SAM" id="MobiDB-lite"/>
    </source>
</evidence>
<feature type="region of interest" description="Disordered" evidence="7">
    <location>
        <begin position="301"/>
        <end position="322"/>
    </location>
</feature>
<gene>
    <name evidence="9" type="ORF">MS3_00002237</name>
</gene>
<dbReference type="Gene3D" id="2.60.40.820">
    <property type="entry name" value="Transcription factor, T-box"/>
    <property type="match status" value="1"/>
</dbReference>
<dbReference type="GO" id="GO:0001708">
    <property type="term" value="P:cell fate specification"/>
    <property type="evidence" value="ECO:0007669"/>
    <property type="project" value="TreeGrafter"/>
</dbReference>
<protein>
    <recommendedName>
        <fullName evidence="8">T-box domain-containing protein</fullName>
    </recommendedName>
</protein>
<feature type="compositionally biased region" description="Basic residues" evidence="7">
    <location>
        <begin position="29"/>
        <end position="53"/>
    </location>
</feature>
<feature type="region of interest" description="Disordered" evidence="7">
    <location>
        <begin position="29"/>
        <end position="54"/>
    </location>
</feature>
<evidence type="ECO:0000256" key="6">
    <source>
        <dbReference type="PROSITE-ProRule" id="PRU00201"/>
    </source>
</evidence>
<dbReference type="InterPro" id="IPR008967">
    <property type="entry name" value="p53-like_TF_DNA-bd_sf"/>
</dbReference>
<organism evidence="9 10">
    <name type="scientific">Schistosoma haematobium</name>
    <name type="common">Blood fluke</name>
    <dbReference type="NCBI Taxonomy" id="6185"/>
    <lineage>
        <taxon>Eukaryota</taxon>
        <taxon>Metazoa</taxon>
        <taxon>Spiralia</taxon>
        <taxon>Lophotrochozoa</taxon>
        <taxon>Platyhelminthes</taxon>
        <taxon>Trematoda</taxon>
        <taxon>Digenea</taxon>
        <taxon>Strigeidida</taxon>
        <taxon>Schistosomatoidea</taxon>
        <taxon>Schistosomatidae</taxon>
        <taxon>Schistosoma</taxon>
    </lineage>
</organism>
<keyword evidence="4" id="KW-0804">Transcription</keyword>
<feature type="region of interest" description="Disordered" evidence="7">
    <location>
        <begin position="1168"/>
        <end position="1201"/>
    </location>
</feature>
<dbReference type="SMART" id="SM00425">
    <property type="entry name" value="TBOX"/>
    <property type="match status" value="1"/>
</dbReference>
<feature type="domain" description="T-box" evidence="8">
    <location>
        <begin position="597"/>
        <end position="800"/>
    </location>
</feature>
<dbReference type="GO" id="GO:0000978">
    <property type="term" value="F:RNA polymerase II cis-regulatory region sequence-specific DNA binding"/>
    <property type="evidence" value="ECO:0007669"/>
    <property type="project" value="InterPro"/>
</dbReference>
<dbReference type="InterPro" id="IPR036960">
    <property type="entry name" value="T-box_sf"/>
</dbReference>
<name>A0A922LU90_SCHHA</name>
<evidence type="ECO:0000256" key="5">
    <source>
        <dbReference type="ARBA" id="ARBA00023242"/>
    </source>
</evidence>
<evidence type="ECO:0000313" key="9">
    <source>
        <dbReference type="EMBL" id="KAH9593874.1"/>
    </source>
</evidence>
<dbReference type="InterPro" id="IPR001699">
    <property type="entry name" value="TF_T-box"/>
</dbReference>
<reference evidence="9" key="2">
    <citation type="journal article" date="2019" name="Gigascience">
        <title>High-quality Schistosoma haematobium genome achieved by single-molecule and long-range sequencing.</title>
        <authorList>
            <person name="Stroehlein A.J."/>
            <person name="Korhonen P.K."/>
            <person name="Chong T.M."/>
            <person name="Lim Y.L."/>
            <person name="Chan K.G."/>
            <person name="Webster B."/>
            <person name="Rollinson D."/>
            <person name="Brindley P.J."/>
            <person name="Gasser R.B."/>
            <person name="Young N.D."/>
        </authorList>
    </citation>
    <scope>NUCLEOTIDE SEQUENCE</scope>
</reference>
<dbReference type="GeneID" id="24591245"/>
<dbReference type="GO" id="GO:0000785">
    <property type="term" value="C:chromatin"/>
    <property type="evidence" value="ECO:0007669"/>
    <property type="project" value="TreeGrafter"/>
</dbReference>
<evidence type="ECO:0000256" key="1">
    <source>
        <dbReference type="ARBA" id="ARBA00004123"/>
    </source>
</evidence>
<dbReference type="GO" id="GO:0000981">
    <property type="term" value="F:DNA-binding transcription factor activity, RNA polymerase II-specific"/>
    <property type="evidence" value="ECO:0007669"/>
    <property type="project" value="TreeGrafter"/>
</dbReference>
<feature type="compositionally biased region" description="Low complexity" evidence="7">
    <location>
        <begin position="1169"/>
        <end position="1192"/>
    </location>
</feature>
<keyword evidence="5 6" id="KW-0539">Nucleus</keyword>
<dbReference type="Proteomes" id="UP000471633">
    <property type="component" value="Unassembled WGS sequence"/>
</dbReference>
<dbReference type="GO" id="GO:0005634">
    <property type="term" value="C:nucleus"/>
    <property type="evidence" value="ECO:0007669"/>
    <property type="project" value="UniProtKB-SubCell"/>
</dbReference>
<evidence type="ECO:0000256" key="2">
    <source>
        <dbReference type="ARBA" id="ARBA00023015"/>
    </source>
</evidence>
<comment type="caution">
    <text evidence="6">Lacks conserved residue(s) required for the propagation of feature annotation.</text>
</comment>
<proteinExistence type="predicted"/>
<dbReference type="PANTHER" id="PTHR11267">
    <property type="entry name" value="T-BOX PROTEIN-RELATED"/>
    <property type="match status" value="1"/>
</dbReference>
<evidence type="ECO:0000313" key="10">
    <source>
        <dbReference type="Proteomes" id="UP000471633"/>
    </source>
</evidence>
<evidence type="ECO:0000256" key="3">
    <source>
        <dbReference type="ARBA" id="ARBA00023125"/>
    </source>
</evidence>
<evidence type="ECO:0000256" key="4">
    <source>
        <dbReference type="ARBA" id="ARBA00023163"/>
    </source>
</evidence>
<dbReference type="CTD" id="24591245"/>
<evidence type="ECO:0000259" key="8">
    <source>
        <dbReference type="PROSITE" id="PS50252"/>
    </source>
</evidence>
<dbReference type="InterPro" id="IPR046360">
    <property type="entry name" value="T-box_DNA-bd"/>
</dbReference>
<keyword evidence="3 6" id="KW-0238">DNA-binding</keyword>